<dbReference type="PANTHER" id="PTHR45982">
    <property type="entry name" value="REGULATOR OF CHROMOSOME CONDENSATION"/>
    <property type="match status" value="1"/>
</dbReference>
<dbReference type="InterPro" id="IPR001810">
    <property type="entry name" value="F-box_dom"/>
</dbReference>
<dbReference type="STRING" id="1051891.A0A0C3QSN6"/>
<name>A0A0C3QSN6_9AGAM</name>
<feature type="domain" description="F-box" evidence="3">
    <location>
        <begin position="4"/>
        <end position="45"/>
    </location>
</feature>
<proteinExistence type="predicted"/>
<dbReference type="InterPro" id="IPR000408">
    <property type="entry name" value="Reg_chr_condens"/>
</dbReference>
<dbReference type="SUPFAM" id="SSF81383">
    <property type="entry name" value="F-box domain"/>
    <property type="match status" value="1"/>
</dbReference>
<protein>
    <recommendedName>
        <fullName evidence="3">F-box domain-containing protein</fullName>
    </recommendedName>
</protein>
<feature type="region of interest" description="Disordered" evidence="2">
    <location>
        <begin position="614"/>
        <end position="697"/>
    </location>
</feature>
<accession>A0A0C3QSN6</accession>
<dbReference type="Pfam" id="PF12937">
    <property type="entry name" value="F-box-like"/>
    <property type="match status" value="1"/>
</dbReference>
<reference evidence="5" key="2">
    <citation type="submission" date="2015-01" db="EMBL/GenBank/DDBJ databases">
        <title>Evolutionary Origins and Diversification of the Mycorrhizal Mutualists.</title>
        <authorList>
            <consortium name="DOE Joint Genome Institute"/>
            <consortium name="Mycorrhizal Genomics Consortium"/>
            <person name="Kohler A."/>
            <person name="Kuo A."/>
            <person name="Nagy L.G."/>
            <person name="Floudas D."/>
            <person name="Copeland A."/>
            <person name="Barry K.W."/>
            <person name="Cichocki N."/>
            <person name="Veneault-Fourrey C."/>
            <person name="LaButti K."/>
            <person name="Lindquist E.A."/>
            <person name="Lipzen A."/>
            <person name="Lundell T."/>
            <person name="Morin E."/>
            <person name="Murat C."/>
            <person name="Riley R."/>
            <person name="Ohm R."/>
            <person name="Sun H."/>
            <person name="Tunlid A."/>
            <person name="Henrissat B."/>
            <person name="Grigoriev I.V."/>
            <person name="Hibbett D.S."/>
            <person name="Martin F."/>
        </authorList>
    </citation>
    <scope>NUCLEOTIDE SEQUENCE [LARGE SCALE GENOMIC DNA]</scope>
    <source>
        <strain evidence="5">MUT 4182</strain>
    </source>
</reference>
<evidence type="ECO:0000313" key="5">
    <source>
        <dbReference type="Proteomes" id="UP000054248"/>
    </source>
</evidence>
<dbReference type="PROSITE" id="PS50012">
    <property type="entry name" value="RCC1_3"/>
    <property type="match status" value="3"/>
</dbReference>
<dbReference type="GO" id="GO:0005737">
    <property type="term" value="C:cytoplasm"/>
    <property type="evidence" value="ECO:0007669"/>
    <property type="project" value="TreeGrafter"/>
</dbReference>
<keyword evidence="5" id="KW-1185">Reference proteome</keyword>
<dbReference type="OrthoDB" id="61110at2759"/>
<dbReference type="Gene3D" id="1.20.1280.50">
    <property type="match status" value="1"/>
</dbReference>
<gene>
    <name evidence="4" type="ORF">M407DRAFT_67253</name>
</gene>
<feature type="repeat" description="RCC1" evidence="1">
    <location>
        <begin position="131"/>
        <end position="200"/>
    </location>
</feature>
<feature type="repeat" description="RCC1" evidence="1">
    <location>
        <begin position="76"/>
        <end position="130"/>
    </location>
</feature>
<dbReference type="InterPro" id="IPR009091">
    <property type="entry name" value="RCC1/BLIP-II"/>
</dbReference>
<organism evidence="4 5">
    <name type="scientific">Tulasnella calospora MUT 4182</name>
    <dbReference type="NCBI Taxonomy" id="1051891"/>
    <lineage>
        <taxon>Eukaryota</taxon>
        <taxon>Fungi</taxon>
        <taxon>Dikarya</taxon>
        <taxon>Basidiomycota</taxon>
        <taxon>Agaricomycotina</taxon>
        <taxon>Agaricomycetes</taxon>
        <taxon>Cantharellales</taxon>
        <taxon>Tulasnellaceae</taxon>
        <taxon>Tulasnella</taxon>
    </lineage>
</organism>
<dbReference type="PANTHER" id="PTHR45982:SF3">
    <property type="entry name" value="F-BOX PROTEIN POF9"/>
    <property type="match status" value="1"/>
</dbReference>
<feature type="compositionally biased region" description="Pro residues" evidence="2">
    <location>
        <begin position="724"/>
        <end position="733"/>
    </location>
</feature>
<dbReference type="SUPFAM" id="SSF50985">
    <property type="entry name" value="RCC1/BLIP-II"/>
    <property type="match status" value="1"/>
</dbReference>
<evidence type="ECO:0000313" key="4">
    <source>
        <dbReference type="EMBL" id="KIO32011.1"/>
    </source>
</evidence>
<dbReference type="HOGENOM" id="CLU_017519_1_0_1"/>
<dbReference type="InterPro" id="IPR051553">
    <property type="entry name" value="Ran_GTPase-activating"/>
</dbReference>
<feature type="region of interest" description="Disordered" evidence="2">
    <location>
        <begin position="717"/>
        <end position="743"/>
    </location>
</feature>
<dbReference type="GO" id="GO:0005085">
    <property type="term" value="F:guanyl-nucleotide exchange factor activity"/>
    <property type="evidence" value="ECO:0007669"/>
    <property type="project" value="TreeGrafter"/>
</dbReference>
<evidence type="ECO:0000256" key="2">
    <source>
        <dbReference type="SAM" id="MobiDB-lite"/>
    </source>
</evidence>
<evidence type="ECO:0000259" key="3">
    <source>
        <dbReference type="Pfam" id="PF12937"/>
    </source>
</evidence>
<dbReference type="EMBL" id="KN822958">
    <property type="protein sequence ID" value="KIO32011.1"/>
    <property type="molecule type" value="Genomic_DNA"/>
</dbReference>
<dbReference type="AlphaFoldDB" id="A0A0C3QSN6"/>
<evidence type="ECO:0000256" key="1">
    <source>
        <dbReference type="PROSITE-ProRule" id="PRU00235"/>
    </source>
</evidence>
<reference evidence="4 5" key="1">
    <citation type="submission" date="2014-04" db="EMBL/GenBank/DDBJ databases">
        <authorList>
            <consortium name="DOE Joint Genome Institute"/>
            <person name="Kuo A."/>
            <person name="Girlanda M."/>
            <person name="Perotto S."/>
            <person name="Kohler A."/>
            <person name="Nagy L.G."/>
            <person name="Floudas D."/>
            <person name="Copeland A."/>
            <person name="Barry K.W."/>
            <person name="Cichocki N."/>
            <person name="Veneault-Fourrey C."/>
            <person name="LaButti K."/>
            <person name="Lindquist E.A."/>
            <person name="Lipzen A."/>
            <person name="Lundell T."/>
            <person name="Morin E."/>
            <person name="Murat C."/>
            <person name="Sun H."/>
            <person name="Tunlid A."/>
            <person name="Henrissat B."/>
            <person name="Grigoriev I.V."/>
            <person name="Hibbett D.S."/>
            <person name="Martin F."/>
            <person name="Nordberg H.P."/>
            <person name="Cantor M.N."/>
            <person name="Hua S.X."/>
        </authorList>
    </citation>
    <scope>NUCLEOTIDE SEQUENCE [LARGE SCALE GENOMIC DNA]</scope>
    <source>
        <strain evidence="4 5">MUT 4182</strain>
    </source>
</reference>
<sequence length="743" mass="80091">MLLTDLPVELLLDHVLPALDLPSLLALAQTSKFFSALCSDDTFWRLKLRRDYNFTSNADTARESGWKVIYKGIRRPSVYTWGNAGQGRLGVKGLPKQYRSGVPFPVKVNIKARIVSLVAGGWSFHALDDAGRIYVWGQLQGEGYAMRQDGFSESVKGASTPHRLQVNYPASEPTDEAASHPVKFTALSCGRAHSAALDSKNNAWLFTSWGRPIELTSPLIHDTQNPDEKLVQVECGWGFVSMLNESGTVYVLWPLTEAEEFKRVMDNLNETLDESGEHKASAIEVEGEDVIPCSSLAIAASPLVLPPIPDDLPDLSSADPASESFEATVVLVRIGAGDDFLVGLTNKGHVLSIDLTGGGDRAPQGSEWLREQWRTRRRPGWVYLPQYSDVEQVKQNPVFASDSGVLPPTKMKITHIAAHYNSFTAYSVSTSTSPHASLVLLGKKDTTAPTHELTFPQTIYLSLLQESIIALQLGDYHQAALASNGKLYTWGKFSDGALGLGDPVDLPLGAPGGYTRQEDLNVARDGRRWATPEGVSDPSAVRFDHLIKKDDQLGGERKPSKKFVVSVAASGWHTGALVIDLDGDTAEENAGLKGKAVVKNEDGETFAGWYPPPVGRPMPGGWPHQLPSTGVPHAANQPPAEHDSHDPYSTFETPGFNPHPSGNPATSSSAHHPLPGHGPAVQRDGAGGGPPLAPRFGLALERGRGGLRGHVGRVPPGLAAFMPQHPPAPPGPEGYPEHRGSEE</sequence>
<dbReference type="Proteomes" id="UP000054248">
    <property type="component" value="Unassembled WGS sequence"/>
</dbReference>
<dbReference type="InterPro" id="IPR036047">
    <property type="entry name" value="F-box-like_dom_sf"/>
</dbReference>
<feature type="repeat" description="RCC1" evidence="1">
    <location>
        <begin position="485"/>
        <end position="580"/>
    </location>
</feature>
<dbReference type="Gene3D" id="2.130.10.30">
    <property type="entry name" value="Regulator of chromosome condensation 1/beta-lactamase-inhibitor protein II"/>
    <property type="match status" value="2"/>
</dbReference>